<feature type="compositionally biased region" description="Basic and acidic residues" evidence="1">
    <location>
        <begin position="42"/>
        <end position="91"/>
    </location>
</feature>
<gene>
    <name evidence="2" type="ORF">NDU88_004676</name>
</gene>
<feature type="region of interest" description="Disordered" evidence="1">
    <location>
        <begin position="1"/>
        <end position="113"/>
    </location>
</feature>
<evidence type="ECO:0000313" key="3">
    <source>
        <dbReference type="Proteomes" id="UP001066276"/>
    </source>
</evidence>
<proteinExistence type="predicted"/>
<dbReference type="AlphaFoldDB" id="A0AAV7SJM6"/>
<name>A0AAV7SJM6_PLEWA</name>
<comment type="caution">
    <text evidence="2">The sequence shown here is derived from an EMBL/GenBank/DDBJ whole genome shotgun (WGS) entry which is preliminary data.</text>
</comment>
<dbReference type="Proteomes" id="UP001066276">
    <property type="component" value="Chromosome 4_2"/>
</dbReference>
<organism evidence="2 3">
    <name type="scientific">Pleurodeles waltl</name>
    <name type="common">Iberian ribbed newt</name>
    <dbReference type="NCBI Taxonomy" id="8319"/>
    <lineage>
        <taxon>Eukaryota</taxon>
        <taxon>Metazoa</taxon>
        <taxon>Chordata</taxon>
        <taxon>Craniata</taxon>
        <taxon>Vertebrata</taxon>
        <taxon>Euteleostomi</taxon>
        <taxon>Amphibia</taxon>
        <taxon>Batrachia</taxon>
        <taxon>Caudata</taxon>
        <taxon>Salamandroidea</taxon>
        <taxon>Salamandridae</taxon>
        <taxon>Pleurodelinae</taxon>
        <taxon>Pleurodeles</taxon>
    </lineage>
</organism>
<reference evidence="2" key="1">
    <citation type="journal article" date="2022" name="bioRxiv">
        <title>Sequencing and chromosome-scale assembly of the giantPleurodeles waltlgenome.</title>
        <authorList>
            <person name="Brown T."/>
            <person name="Elewa A."/>
            <person name="Iarovenko S."/>
            <person name="Subramanian E."/>
            <person name="Araus A.J."/>
            <person name="Petzold A."/>
            <person name="Susuki M."/>
            <person name="Suzuki K.-i.T."/>
            <person name="Hayashi T."/>
            <person name="Toyoda A."/>
            <person name="Oliveira C."/>
            <person name="Osipova E."/>
            <person name="Leigh N.D."/>
            <person name="Simon A."/>
            <person name="Yun M.H."/>
        </authorList>
    </citation>
    <scope>NUCLEOTIDE SEQUENCE</scope>
    <source>
        <strain evidence="2">20211129_DDA</strain>
        <tissue evidence="2">Liver</tissue>
    </source>
</reference>
<dbReference type="EMBL" id="JANPWB010000008">
    <property type="protein sequence ID" value="KAJ1164231.1"/>
    <property type="molecule type" value="Genomic_DNA"/>
</dbReference>
<feature type="compositionally biased region" description="Polar residues" evidence="1">
    <location>
        <begin position="92"/>
        <end position="101"/>
    </location>
</feature>
<protein>
    <submittedName>
        <fullName evidence="2">Uncharacterized protein</fullName>
    </submittedName>
</protein>
<keyword evidence="3" id="KW-1185">Reference proteome</keyword>
<accession>A0AAV7SJM6</accession>
<evidence type="ECO:0000313" key="2">
    <source>
        <dbReference type="EMBL" id="KAJ1164231.1"/>
    </source>
</evidence>
<evidence type="ECO:0000256" key="1">
    <source>
        <dbReference type="SAM" id="MobiDB-lite"/>
    </source>
</evidence>
<sequence length="113" mass="12277">MTATPFHDSTGFPMLGIQPWEQGQASYNGRSKDSGIGGGNMKEAEPKGLRAGEATHRAAWSKEEEEQDPVKSDGRHPEVESREPIQERSKESYGNSASPCSLITGEEAMDQTP</sequence>